<evidence type="ECO:0000313" key="1">
    <source>
        <dbReference type="Proteomes" id="UP000095283"/>
    </source>
</evidence>
<organism evidence="1 2">
    <name type="scientific">Heterorhabditis bacteriophora</name>
    <name type="common">Entomopathogenic nematode worm</name>
    <dbReference type="NCBI Taxonomy" id="37862"/>
    <lineage>
        <taxon>Eukaryota</taxon>
        <taxon>Metazoa</taxon>
        <taxon>Ecdysozoa</taxon>
        <taxon>Nematoda</taxon>
        <taxon>Chromadorea</taxon>
        <taxon>Rhabditida</taxon>
        <taxon>Rhabditina</taxon>
        <taxon>Rhabditomorpha</taxon>
        <taxon>Strongyloidea</taxon>
        <taxon>Heterorhabditidae</taxon>
        <taxon>Heterorhabditis</taxon>
    </lineage>
</organism>
<sequence length="87" mass="9847">MGKVSIVLNDPFDDISEKQEGFNYAKVTFGKMFLSCTSVCGEWRSIRLTTPTFSSKTFATANLVSNWIHYQIGFYPVSQQENHGICQ</sequence>
<dbReference type="AlphaFoldDB" id="A0A1I7X836"/>
<keyword evidence="1" id="KW-1185">Reference proteome</keyword>
<dbReference type="WBParaSite" id="Hba_13648">
    <property type="protein sequence ID" value="Hba_13648"/>
    <property type="gene ID" value="Hba_13648"/>
</dbReference>
<proteinExistence type="predicted"/>
<accession>A0A1I7X836</accession>
<reference evidence="2" key="1">
    <citation type="submission" date="2016-11" db="UniProtKB">
        <authorList>
            <consortium name="WormBaseParasite"/>
        </authorList>
    </citation>
    <scope>IDENTIFICATION</scope>
</reference>
<name>A0A1I7X836_HETBA</name>
<protein>
    <submittedName>
        <fullName evidence="2">Cytochrome P450</fullName>
    </submittedName>
</protein>
<evidence type="ECO:0000313" key="2">
    <source>
        <dbReference type="WBParaSite" id="Hba_13648"/>
    </source>
</evidence>
<dbReference type="Proteomes" id="UP000095283">
    <property type="component" value="Unplaced"/>
</dbReference>